<organism evidence="4 5">
    <name type="scientific">Cyanidiococcus yangmingshanensis</name>
    <dbReference type="NCBI Taxonomy" id="2690220"/>
    <lineage>
        <taxon>Eukaryota</taxon>
        <taxon>Rhodophyta</taxon>
        <taxon>Bangiophyceae</taxon>
        <taxon>Cyanidiales</taxon>
        <taxon>Cyanidiaceae</taxon>
        <taxon>Cyanidiococcus</taxon>
    </lineage>
</organism>
<keyword evidence="1" id="KW-0602">Photosynthesis</keyword>
<dbReference type="OrthoDB" id="1878471at2759"/>
<proteinExistence type="predicted"/>
<reference evidence="4 5" key="1">
    <citation type="journal article" date="2020" name="J. Phycol.">
        <title>Comparative genome analysis reveals Cyanidiococcus gen. nov., a new extremophilic red algal genus sister to Cyanidioschyzon (Cyanidioschyzonaceae, Rhodophyta).</title>
        <authorList>
            <person name="Liu S.-L."/>
            <person name="Chiang Y.-R."/>
            <person name="Yoon H.S."/>
            <person name="Fu H.-Y."/>
        </authorList>
    </citation>
    <scope>NUCLEOTIDE SEQUENCE [LARGE SCALE GENOMIC DNA]</scope>
    <source>
        <strain evidence="4 5">THAL066</strain>
    </source>
</reference>
<protein>
    <recommendedName>
        <fullName evidence="3">Photosynthesis system II assembly factor Ycf48/Hcf136-like domain-containing protein</fullName>
    </recommendedName>
</protein>
<dbReference type="InterPro" id="IPR028203">
    <property type="entry name" value="PSII_CF48-like_dom"/>
</dbReference>
<evidence type="ECO:0000313" key="5">
    <source>
        <dbReference type="Proteomes" id="UP000530660"/>
    </source>
</evidence>
<evidence type="ECO:0000256" key="2">
    <source>
        <dbReference type="ARBA" id="ARBA00023276"/>
    </source>
</evidence>
<keyword evidence="5" id="KW-1185">Reference proteome</keyword>
<dbReference type="PANTHER" id="PTHR47199">
    <property type="entry name" value="PHOTOSYSTEM II STABILITY/ASSEMBLY FACTOR HCF136, CHLOROPLASTIC"/>
    <property type="match status" value="1"/>
</dbReference>
<dbReference type="Gene3D" id="2.130.10.10">
    <property type="entry name" value="YVTN repeat-like/Quinoprotein amine dehydrogenase"/>
    <property type="match status" value="1"/>
</dbReference>
<evidence type="ECO:0000259" key="3">
    <source>
        <dbReference type="Pfam" id="PF14870"/>
    </source>
</evidence>
<name>A0A7J7ILS8_9RHOD</name>
<dbReference type="GO" id="GO:0015979">
    <property type="term" value="P:photosynthesis"/>
    <property type="evidence" value="ECO:0007669"/>
    <property type="project" value="UniProtKB-KW"/>
</dbReference>
<keyword evidence="2" id="KW-0604">Photosystem II</keyword>
<evidence type="ECO:0000313" key="4">
    <source>
        <dbReference type="EMBL" id="KAF6004053.1"/>
    </source>
</evidence>
<dbReference type="SUPFAM" id="SSF110296">
    <property type="entry name" value="Oligoxyloglucan reducing end-specific cellobiohydrolase"/>
    <property type="match status" value="1"/>
</dbReference>
<dbReference type="Proteomes" id="UP000530660">
    <property type="component" value="Unassembled WGS sequence"/>
</dbReference>
<comment type="caution">
    <text evidence="4">The sequence shown here is derived from an EMBL/GenBank/DDBJ whole genome shotgun (WGS) entry which is preliminary data.</text>
</comment>
<accession>A0A7J7ILS8</accession>
<evidence type="ECO:0000256" key="1">
    <source>
        <dbReference type="ARBA" id="ARBA00022531"/>
    </source>
</evidence>
<gene>
    <name evidence="4" type="ORF">F1559_000860</name>
</gene>
<dbReference type="PANTHER" id="PTHR47199:SF2">
    <property type="entry name" value="PHOTOSYSTEM II STABILITY_ASSEMBLY FACTOR HCF136, CHLOROPLASTIC"/>
    <property type="match status" value="1"/>
</dbReference>
<dbReference type="EMBL" id="VWRR01000004">
    <property type="protein sequence ID" value="KAF6004053.1"/>
    <property type="molecule type" value="Genomic_DNA"/>
</dbReference>
<dbReference type="InterPro" id="IPR015943">
    <property type="entry name" value="WD40/YVTN_repeat-like_dom_sf"/>
</dbReference>
<dbReference type="AlphaFoldDB" id="A0A7J7ILS8"/>
<dbReference type="GO" id="GO:0009523">
    <property type="term" value="C:photosystem II"/>
    <property type="evidence" value="ECO:0007669"/>
    <property type="project" value="UniProtKB-KW"/>
</dbReference>
<dbReference type="Pfam" id="PF14870">
    <property type="entry name" value="PSII_BNR"/>
    <property type="match status" value="1"/>
</dbReference>
<sequence>MPGSDFWIPHARSTSRRISAIGFIQNDASKGLWESIRGGGLGFTKSDVNLNTTETIQFDMVDSKSGGYGILDVAFQDDRHVWAAVGGGNIYRSDDGGETWRRDPLVSRVGANLYKIKFFGKQRGFVLGADGALLKFQPENV</sequence>
<feature type="domain" description="Photosynthesis system II assembly factor Ycf48/Hcf136-like" evidence="3">
    <location>
        <begin position="2"/>
        <end position="136"/>
    </location>
</feature>